<dbReference type="EMBL" id="JBHSAQ010000003">
    <property type="protein sequence ID" value="MFC3958206.1"/>
    <property type="molecule type" value="Genomic_DNA"/>
</dbReference>
<sequence>MTDNNQAKHTVAVGCDGSVQGHSQDGYPDDPSKRTVEENVYVAQARRFARYHVFHERGHPTVEPWALPESAVITAVAVASLSAREFAVAFGDYYHQYRSTVTDEVRPVIDHPDADGLLAYRQHVVLDVDLPTVLAETETSALAEALPVKSTTSPTAIAHAIGDHFDEVTDVSVDADTLSIDETSGLGVVYQTVDDVVEEGPADDVSGPPDARLELATIDPPWEDYLPVEGFQVLLVHHLLCQARDRFLEMGVEPPESLRLLGLGTFQQTIRNEHRPPYEPVHYSDADIDGYAFPDLGLEVQL</sequence>
<dbReference type="Pfam" id="PF25858">
    <property type="entry name" value="DUF7958"/>
    <property type="match status" value="1"/>
</dbReference>
<evidence type="ECO:0000313" key="2">
    <source>
        <dbReference type="EMBL" id="MFC3958206.1"/>
    </source>
</evidence>
<evidence type="ECO:0000256" key="1">
    <source>
        <dbReference type="SAM" id="MobiDB-lite"/>
    </source>
</evidence>
<proteinExistence type="predicted"/>
<dbReference type="GeneID" id="73904181"/>
<feature type="region of interest" description="Disordered" evidence="1">
    <location>
        <begin position="1"/>
        <end position="34"/>
    </location>
</feature>
<protein>
    <submittedName>
        <fullName evidence="2">Uncharacterized protein</fullName>
    </submittedName>
</protein>
<evidence type="ECO:0000313" key="3">
    <source>
        <dbReference type="Proteomes" id="UP001595846"/>
    </source>
</evidence>
<dbReference type="Proteomes" id="UP001595846">
    <property type="component" value="Unassembled WGS sequence"/>
</dbReference>
<name>A0ABD5NMS8_9EURY</name>
<dbReference type="RefSeq" id="WP_256531442.1">
    <property type="nucleotide sequence ID" value="NZ_CP101824.1"/>
</dbReference>
<gene>
    <name evidence="2" type="ORF">ACFOUR_07460</name>
</gene>
<dbReference type="InterPro" id="IPR058264">
    <property type="entry name" value="DUF7958"/>
</dbReference>
<organism evidence="2 3">
    <name type="scientific">Halovivax cerinus</name>
    <dbReference type="NCBI Taxonomy" id="1487865"/>
    <lineage>
        <taxon>Archaea</taxon>
        <taxon>Methanobacteriati</taxon>
        <taxon>Methanobacteriota</taxon>
        <taxon>Stenosarchaea group</taxon>
        <taxon>Halobacteria</taxon>
        <taxon>Halobacteriales</taxon>
        <taxon>Natrialbaceae</taxon>
        <taxon>Halovivax</taxon>
    </lineage>
</organism>
<accession>A0ABD5NMS8</accession>
<reference evidence="2 3" key="1">
    <citation type="journal article" date="2019" name="Int. J. Syst. Evol. Microbiol.">
        <title>The Global Catalogue of Microorganisms (GCM) 10K type strain sequencing project: providing services to taxonomists for standard genome sequencing and annotation.</title>
        <authorList>
            <consortium name="The Broad Institute Genomics Platform"/>
            <consortium name="The Broad Institute Genome Sequencing Center for Infectious Disease"/>
            <person name="Wu L."/>
            <person name="Ma J."/>
        </authorList>
    </citation>
    <scope>NUCLEOTIDE SEQUENCE [LARGE SCALE GENOMIC DNA]</scope>
    <source>
        <strain evidence="2 3">IBRC-M 10256</strain>
    </source>
</reference>
<comment type="caution">
    <text evidence="2">The sequence shown here is derived from an EMBL/GenBank/DDBJ whole genome shotgun (WGS) entry which is preliminary data.</text>
</comment>
<dbReference type="AlphaFoldDB" id="A0ABD5NMS8"/>
<keyword evidence="3" id="KW-1185">Reference proteome</keyword>